<keyword evidence="2 6" id="KW-0698">rRNA processing</keyword>
<dbReference type="Pfam" id="PF04410">
    <property type="entry name" value="Gar1"/>
    <property type="match status" value="1"/>
</dbReference>
<evidence type="ECO:0000256" key="1">
    <source>
        <dbReference type="ARBA" id="ARBA00022517"/>
    </source>
</evidence>
<proteinExistence type="inferred from homology"/>
<dbReference type="EMBL" id="JAHDYR010000038">
    <property type="protein sequence ID" value="KAG9392450.1"/>
    <property type="molecule type" value="Genomic_DNA"/>
</dbReference>
<dbReference type="GO" id="GO:0005730">
    <property type="term" value="C:nucleolus"/>
    <property type="evidence" value="ECO:0007669"/>
    <property type="project" value="UniProtKB-SubCell"/>
</dbReference>
<dbReference type="OrthoDB" id="21550at2759"/>
<evidence type="ECO:0000256" key="5">
    <source>
        <dbReference type="ARBA" id="ARBA00023242"/>
    </source>
</evidence>
<feature type="compositionally biased region" description="Low complexity" evidence="7">
    <location>
        <begin position="1"/>
        <end position="12"/>
    </location>
</feature>
<keyword evidence="1 6" id="KW-0690">Ribosome biogenesis</keyword>
<dbReference type="AlphaFoldDB" id="A0A8J6AU19"/>
<sequence>MSSPSSEYSSSSESDDAEMMGEIGEITHEQIEAMMNAAAEEPCEYVPPPVQDVSSITLPDHIATTCIGTITGIVDGAVMVTNSSAKVFDLSSLLIVQQPDGILVLGKIDDIIGQIEKAIYVIYRSAEEAAAFEVGSEVLAVEGLSTAVNVDVLKQQKFTDASGANDKEKEADFSDDDEERRQRKARRTRRPAAH</sequence>
<dbReference type="Gene3D" id="2.40.10.230">
    <property type="entry name" value="Probable tRNA pseudouridine synthase domain"/>
    <property type="match status" value="1"/>
</dbReference>
<evidence type="ECO:0000256" key="7">
    <source>
        <dbReference type="SAM" id="MobiDB-lite"/>
    </source>
</evidence>
<comment type="similarity">
    <text evidence="6">Belongs to the GAR1 family.</text>
</comment>
<reference evidence="8" key="1">
    <citation type="submission" date="2021-05" db="EMBL/GenBank/DDBJ databases">
        <title>A free-living protist that lacks canonical eukaryotic 1 DNA replication and segregation systems.</title>
        <authorList>
            <person name="Salas-Leiva D.E."/>
            <person name="Tromer E.C."/>
            <person name="Curtis B.A."/>
            <person name="Jerlstrom-Hultqvist J."/>
            <person name="Kolisko M."/>
            <person name="Yi Z."/>
            <person name="Salas-Leiva J.S."/>
            <person name="Gallot-Lavallee L."/>
            <person name="Kops G.J.P.L."/>
            <person name="Archibald J.M."/>
            <person name="Simpson A.G.B."/>
            <person name="Roger A.J."/>
        </authorList>
    </citation>
    <scope>NUCLEOTIDE SEQUENCE</scope>
    <source>
        <strain evidence="8">BICM</strain>
    </source>
</reference>
<comment type="function">
    <text evidence="6">Required for ribosome biogenesis. Part of a complex which catalyzes pseudouridylation of rRNA. This involves the isomerization of uridine such that the ribose is subsequently attached to C5, instead of the normal N1. Pseudouridine ("psi") residues may serve to stabilize the conformation of rRNAs.</text>
</comment>
<feature type="compositionally biased region" description="Basic residues" evidence="7">
    <location>
        <begin position="182"/>
        <end position="194"/>
    </location>
</feature>
<evidence type="ECO:0000256" key="3">
    <source>
        <dbReference type="ARBA" id="ARBA00022553"/>
    </source>
</evidence>
<dbReference type="GO" id="GO:0006364">
    <property type="term" value="P:rRNA processing"/>
    <property type="evidence" value="ECO:0007669"/>
    <property type="project" value="UniProtKB-KW"/>
</dbReference>
<dbReference type="PANTHER" id="PTHR31633:SF1">
    <property type="entry name" value="H_ACA RIBONUCLEOPROTEIN COMPLEX NON-CORE SUBUNIT NAF1"/>
    <property type="match status" value="1"/>
</dbReference>
<keyword evidence="6 8" id="KW-0687">Ribonucleoprotein</keyword>
<evidence type="ECO:0000313" key="9">
    <source>
        <dbReference type="Proteomes" id="UP000717585"/>
    </source>
</evidence>
<protein>
    <recommendedName>
        <fullName evidence="6">H/ACA ribonucleoprotein complex subunit</fullName>
    </recommendedName>
</protein>
<keyword evidence="3" id="KW-0597">Phosphoprotein</keyword>
<comment type="caution">
    <text evidence="8">The sequence shown here is derived from an EMBL/GenBank/DDBJ whole genome shotgun (WGS) entry which is preliminary data.</text>
</comment>
<dbReference type="GO" id="GO:0001522">
    <property type="term" value="P:pseudouridine synthesis"/>
    <property type="evidence" value="ECO:0007669"/>
    <property type="project" value="InterPro"/>
</dbReference>
<dbReference type="InterPro" id="IPR007504">
    <property type="entry name" value="H/ACA_rnp_Gar1/Naf1"/>
</dbReference>
<keyword evidence="5 6" id="KW-0539">Nucleus</keyword>
<evidence type="ECO:0000256" key="4">
    <source>
        <dbReference type="ARBA" id="ARBA00022884"/>
    </source>
</evidence>
<dbReference type="GO" id="GO:0000493">
    <property type="term" value="P:box H/ACA snoRNP assembly"/>
    <property type="evidence" value="ECO:0007669"/>
    <property type="project" value="InterPro"/>
</dbReference>
<evidence type="ECO:0000256" key="2">
    <source>
        <dbReference type="ARBA" id="ARBA00022552"/>
    </source>
</evidence>
<keyword evidence="9" id="KW-1185">Reference proteome</keyword>
<feature type="region of interest" description="Disordered" evidence="7">
    <location>
        <begin position="161"/>
        <end position="194"/>
    </location>
</feature>
<name>A0A8J6AU19_9EUKA</name>
<dbReference type="InterPro" id="IPR038664">
    <property type="entry name" value="Gar1/Naf1_Cbf5-bd_sf"/>
</dbReference>
<dbReference type="PANTHER" id="PTHR31633">
    <property type="entry name" value="H/ACA RIBONUCLEOPROTEIN COMPLEX NON-CORE SUBUNIT NAF1"/>
    <property type="match status" value="1"/>
</dbReference>
<dbReference type="GO" id="GO:0005732">
    <property type="term" value="C:sno(s)RNA-containing ribonucleoprotein complex"/>
    <property type="evidence" value="ECO:0007669"/>
    <property type="project" value="InterPro"/>
</dbReference>
<feature type="region of interest" description="Disordered" evidence="7">
    <location>
        <begin position="1"/>
        <end position="20"/>
    </location>
</feature>
<accession>A0A8J6AU19</accession>
<comment type="subcellular location">
    <subcellularLocation>
        <location evidence="6">Nucleus</location>
        <location evidence="6">Nucleolus</location>
    </subcellularLocation>
</comment>
<evidence type="ECO:0000313" key="8">
    <source>
        <dbReference type="EMBL" id="KAG9392450.1"/>
    </source>
</evidence>
<comment type="subunit">
    <text evidence="6">Component of the small nucleolar ribonucleoprotein particles containing H/ACA-type snoRNAs (H/ACA snoRNPs).</text>
</comment>
<dbReference type="Proteomes" id="UP000717585">
    <property type="component" value="Unassembled WGS sequence"/>
</dbReference>
<dbReference type="InterPro" id="IPR040309">
    <property type="entry name" value="Naf1"/>
</dbReference>
<organism evidence="8 9">
    <name type="scientific">Carpediemonas membranifera</name>
    <dbReference type="NCBI Taxonomy" id="201153"/>
    <lineage>
        <taxon>Eukaryota</taxon>
        <taxon>Metamonada</taxon>
        <taxon>Carpediemonas-like organisms</taxon>
        <taxon>Carpediemonas</taxon>
    </lineage>
</organism>
<keyword evidence="4 6" id="KW-0694">RNA-binding</keyword>
<evidence type="ECO:0000256" key="6">
    <source>
        <dbReference type="RuleBase" id="RU364004"/>
    </source>
</evidence>
<dbReference type="GO" id="GO:0003723">
    <property type="term" value="F:RNA binding"/>
    <property type="evidence" value="ECO:0007669"/>
    <property type="project" value="UniProtKB-KW"/>
</dbReference>
<gene>
    <name evidence="8" type="ORF">J8273_5442</name>
</gene>